<proteinExistence type="predicted"/>
<dbReference type="AlphaFoldDB" id="A0AA36HTV0"/>
<protein>
    <submittedName>
        <fullName evidence="1">Uncharacterized protein</fullName>
    </submittedName>
</protein>
<sequence>MKLEDQVVYGEDNVSQEECRSLNDFNFGFILGGCDLLLDVPMSTSWTSMPPELAPSHLATWTSSSTPLLPEDHVPDPVCEKELKPWARYGSGRCWTVAGS</sequence>
<name>A0AA36HTV0_9DINO</name>
<keyword evidence="2" id="KW-1185">Reference proteome</keyword>
<gene>
    <name evidence="1" type="ORF">EVOR1521_LOCUS4568</name>
</gene>
<evidence type="ECO:0000313" key="1">
    <source>
        <dbReference type="EMBL" id="CAJ1375248.1"/>
    </source>
</evidence>
<comment type="caution">
    <text evidence="1">The sequence shown here is derived from an EMBL/GenBank/DDBJ whole genome shotgun (WGS) entry which is preliminary data.</text>
</comment>
<dbReference type="Proteomes" id="UP001178507">
    <property type="component" value="Unassembled WGS sequence"/>
</dbReference>
<organism evidence="1 2">
    <name type="scientific">Effrenium voratum</name>
    <dbReference type="NCBI Taxonomy" id="2562239"/>
    <lineage>
        <taxon>Eukaryota</taxon>
        <taxon>Sar</taxon>
        <taxon>Alveolata</taxon>
        <taxon>Dinophyceae</taxon>
        <taxon>Suessiales</taxon>
        <taxon>Symbiodiniaceae</taxon>
        <taxon>Effrenium</taxon>
    </lineage>
</organism>
<reference evidence="1" key="1">
    <citation type="submission" date="2023-08" db="EMBL/GenBank/DDBJ databases">
        <authorList>
            <person name="Chen Y."/>
            <person name="Shah S."/>
            <person name="Dougan E. K."/>
            <person name="Thang M."/>
            <person name="Chan C."/>
        </authorList>
    </citation>
    <scope>NUCLEOTIDE SEQUENCE</scope>
</reference>
<accession>A0AA36HTV0</accession>
<evidence type="ECO:0000313" key="2">
    <source>
        <dbReference type="Proteomes" id="UP001178507"/>
    </source>
</evidence>
<dbReference type="EMBL" id="CAUJNA010000310">
    <property type="protein sequence ID" value="CAJ1375248.1"/>
    <property type="molecule type" value="Genomic_DNA"/>
</dbReference>